<comment type="caution">
    <text evidence="2">The sequence shown here is derived from an EMBL/GenBank/DDBJ whole genome shotgun (WGS) entry which is preliminary data.</text>
</comment>
<evidence type="ECO:0000259" key="1">
    <source>
        <dbReference type="Pfam" id="PF01936"/>
    </source>
</evidence>
<evidence type="ECO:0000313" key="3">
    <source>
        <dbReference type="Proteomes" id="UP000179157"/>
    </source>
</evidence>
<name>A0A1F5UWM7_FRAXR</name>
<proteinExistence type="predicted"/>
<dbReference type="InterPro" id="IPR021139">
    <property type="entry name" value="NYN"/>
</dbReference>
<dbReference type="Gene3D" id="3.40.50.1010">
    <property type="entry name" value="5'-nuclease"/>
    <property type="match status" value="1"/>
</dbReference>
<dbReference type="AlphaFoldDB" id="A0A1F5UWM7"/>
<feature type="domain" description="NYN" evidence="1">
    <location>
        <begin position="25"/>
        <end position="171"/>
    </location>
</feature>
<dbReference type="EMBL" id="MFGX01000054">
    <property type="protein sequence ID" value="OGF55572.1"/>
    <property type="molecule type" value="Genomic_DNA"/>
</dbReference>
<organism evidence="2 3">
    <name type="scientific">Fraserbacteria sp. (strain RBG_16_55_9)</name>
    <dbReference type="NCBI Taxonomy" id="1817864"/>
    <lineage>
        <taxon>Bacteria</taxon>
        <taxon>Candidatus Fraseribacteriota</taxon>
    </lineage>
</organism>
<reference evidence="2 3" key="1">
    <citation type="journal article" date="2016" name="Nat. Commun.">
        <title>Thousands of microbial genomes shed light on interconnected biogeochemical processes in an aquifer system.</title>
        <authorList>
            <person name="Anantharaman K."/>
            <person name="Brown C.T."/>
            <person name="Hug L.A."/>
            <person name="Sharon I."/>
            <person name="Castelle C.J."/>
            <person name="Probst A.J."/>
            <person name="Thomas B.C."/>
            <person name="Singh A."/>
            <person name="Wilkins M.J."/>
            <person name="Karaoz U."/>
            <person name="Brodie E.L."/>
            <person name="Williams K.H."/>
            <person name="Hubbard S.S."/>
            <person name="Banfield J.F."/>
        </authorList>
    </citation>
    <scope>NUCLEOTIDE SEQUENCE [LARGE SCALE GENOMIC DNA]</scope>
    <source>
        <strain evidence="3">RBG_16_55_9</strain>
    </source>
</reference>
<dbReference type="GO" id="GO:0004540">
    <property type="term" value="F:RNA nuclease activity"/>
    <property type="evidence" value="ECO:0007669"/>
    <property type="project" value="InterPro"/>
</dbReference>
<dbReference type="Pfam" id="PF01936">
    <property type="entry name" value="NYN"/>
    <property type="match status" value="1"/>
</dbReference>
<accession>A0A1F5UWM7</accession>
<dbReference type="STRING" id="1817864.A2Z21_03295"/>
<sequence>MSIFPTFFVSQKGAWMETQQDTQVTAVFVDLENIFIGFRKQYGRELLAKELTEKARSFGGVKFIQVYADFSELTYPEWFKLELDNEGIQAINVPKERDRDGKPTKNKIDVRIVVDIFRALAFRPEMKRYVFMTGDKIFLDVLNLVRNDFGKEVLVCGIEGTVAQVLQEAAQFESFSVKSDYDGQLSRFVELMDRLEHRILDGTYNYLGWKLIIDQLAETPEFGFSEWGEAREFFERIKREGKILFKFYPGESREIEAYRLDRKNPLVRKILHLDEPAAAPRR</sequence>
<gene>
    <name evidence="2" type="ORF">A2Z21_03295</name>
</gene>
<evidence type="ECO:0000313" key="2">
    <source>
        <dbReference type="EMBL" id="OGF55572.1"/>
    </source>
</evidence>
<dbReference type="PANTHER" id="PTHR35811">
    <property type="entry name" value="SLR1870 PROTEIN"/>
    <property type="match status" value="1"/>
</dbReference>
<dbReference type="Proteomes" id="UP000179157">
    <property type="component" value="Unassembled WGS sequence"/>
</dbReference>
<dbReference type="PANTHER" id="PTHR35811:SF1">
    <property type="entry name" value="HTH OST-TYPE DOMAIN-CONTAINING PROTEIN"/>
    <property type="match status" value="1"/>
</dbReference>
<protein>
    <recommendedName>
        <fullName evidence="1">NYN domain-containing protein</fullName>
    </recommendedName>
</protein>